<dbReference type="EMBL" id="WIGO01000014">
    <property type="protein sequence ID" value="KAF6839195.1"/>
    <property type="molecule type" value="Genomic_DNA"/>
</dbReference>
<dbReference type="AlphaFoldDB" id="A0A8H6NNG2"/>
<proteinExistence type="predicted"/>
<name>A0A8H6NNG2_9PEZI</name>
<accession>A0A8H6NNG2</accession>
<organism evidence="1 2">
    <name type="scientific">Colletotrichum plurivorum</name>
    <dbReference type="NCBI Taxonomy" id="2175906"/>
    <lineage>
        <taxon>Eukaryota</taxon>
        <taxon>Fungi</taxon>
        <taxon>Dikarya</taxon>
        <taxon>Ascomycota</taxon>
        <taxon>Pezizomycotina</taxon>
        <taxon>Sordariomycetes</taxon>
        <taxon>Hypocreomycetidae</taxon>
        <taxon>Glomerellales</taxon>
        <taxon>Glomerellaceae</taxon>
        <taxon>Colletotrichum</taxon>
        <taxon>Colletotrichum orchidearum species complex</taxon>
    </lineage>
</organism>
<evidence type="ECO:0000313" key="2">
    <source>
        <dbReference type="Proteomes" id="UP000654918"/>
    </source>
</evidence>
<dbReference type="Proteomes" id="UP000654918">
    <property type="component" value="Unassembled WGS sequence"/>
</dbReference>
<keyword evidence="2" id="KW-1185">Reference proteome</keyword>
<protein>
    <recommendedName>
        <fullName evidence="3">Aminoglycoside phosphotransferase domain-containing protein</fullName>
    </recommendedName>
</protein>
<gene>
    <name evidence="1" type="ORF">CPLU01_01933</name>
</gene>
<evidence type="ECO:0008006" key="3">
    <source>
        <dbReference type="Google" id="ProtNLM"/>
    </source>
</evidence>
<sequence>MMEAAEYSGTLEAKRDEGRVLAVVEWLIILFRHTSSSSKPHNKAPIQLPNATSIHELAARLLSSPCFFILTTEIKSYSGGEYLVYPLESICGRRICIRIPKETHQHTGFQLEREADIRRRIDAAGIDLFQPLIAADPTADNSLHVPFMALGWADGKTASDWIKAKINRKIVRAKAGTLPGGTVAECHIIDLGWAELVPLQFAAVFPRFLTHEPAQNHGIDWTARDTKQMEQDRAFYLECIRTKTTREGGIFLDYLRVISRQNEASRYWWFTAASRIDIHRAVASCGWDPPIGRNKSMN</sequence>
<reference evidence="1" key="1">
    <citation type="journal article" date="2020" name="Phytopathology">
        <title>Genome Sequence Resources of Colletotrichum truncatum, C. plurivorum, C. musicola, and C. sojae: Four Species Pathogenic to Soybean (Glycine max).</title>
        <authorList>
            <person name="Rogerio F."/>
            <person name="Boufleur T.R."/>
            <person name="Ciampi-Guillardi M."/>
            <person name="Sukno S.A."/>
            <person name="Thon M.R."/>
            <person name="Massola Junior N.S."/>
            <person name="Baroncelli R."/>
        </authorList>
    </citation>
    <scope>NUCLEOTIDE SEQUENCE</scope>
    <source>
        <strain evidence="1">LFN00145</strain>
    </source>
</reference>
<evidence type="ECO:0000313" key="1">
    <source>
        <dbReference type="EMBL" id="KAF6839195.1"/>
    </source>
</evidence>
<comment type="caution">
    <text evidence="1">The sequence shown here is derived from an EMBL/GenBank/DDBJ whole genome shotgun (WGS) entry which is preliminary data.</text>
</comment>